<evidence type="ECO:0000313" key="2">
    <source>
        <dbReference type="Proteomes" id="UP000199045"/>
    </source>
</evidence>
<accession>A0A1G7XBU9</accession>
<dbReference type="Proteomes" id="UP000199045">
    <property type="component" value="Unassembled WGS sequence"/>
</dbReference>
<organism evidence="1 2">
    <name type="scientific">Chitinophaga filiformis</name>
    <name type="common">Myxococcus filiformis</name>
    <name type="synonym">Flexibacter filiformis</name>
    <dbReference type="NCBI Taxonomy" id="104663"/>
    <lineage>
        <taxon>Bacteria</taxon>
        <taxon>Pseudomonadati</taxon>
        <taxon>Bacteroidota</taxon>
        <taxon>Chitinophagia</taxon>
        <taxon>Chitinophagales</taxon>
        <taxon>Chitinophagaceae</taxon>
        <taxon>Chitinophaga</taxon>
    </lineage>
</organism>
<proteinExistence type="predicted"/>
<dbReference type="EMBL" id="FNBN01000006">
    <property type="protein sequence ID" value="SDG81601.1"/>
    <property type="molecule type" value="Genomic_DNA"/>
</dbReference>
<dbReference type="STRING" id="104663.SAMN04488121_106385"/>
<protein>
    <submittedName>
        <fullName evidence="1">Uncharacterized protein</fullName>
    </submittedName>
</protein>
<name>A0A1G7XBU9_CHIFI</name>
<dbReference type="RefSeq" id="WP_176842416.1">
    <property type="nucleotide sequence ID" value="NZ_FNBN01000006.1"/>
</dbReference>
<sequence>MKKASSRKLTLGKIKIAKLSTTKQEVANQQALAPTYTGCSLFKCPPPQDGRN</sequence>
<reference evidence="1 2" key="1">
    <citation type="submission" date="2016-10" db="EMBL/GenBank/DDBJ databases">
        <authorList>
            <person name="de Groot N.N."/>
        </authorList>
    </citation>
    <scope>NUCLEOTIDE SEQUENCE [LARGE SCALE GENOMIC DNA]</scope>
    <source>
        <strain evidence="1 2">DSM 527</strain>
    </source>
</reference>
<evidence type="ECO:0000313" key="1">
    <source>
        <dbReference type="EMBL" id="SDG81601.1"/>
    </source>
</evidence>
<dbReference type="AlphaFoldDB" id="A0A1G7XBU9"/>
<gene>
    <name evidence="1" type="ORF">SAMN04488121_106385</name>
</gene>